<organism evidence="4 5">
    <name type="scientific">Caballeronia udeis</name>
    <dbReference type="NCBI Taxonomy" id="1232866"/>
    <lineage>
        <taxon>Bacteria</taxon>
        <taxon>Pseudomonadati</taxon>
        <taxon>Pseudomonadota</taxon>
        <taxon>Betaproteobacteria</taxon>
        <taxon>Burkholderiales</taxon>
        <taxon>Burkholderiaceae</taxon>
        <taxon>Caballeronia</taxon>
    </lineage>
</organism>
<dbReference type="NCBIfam" id="TIGR00254">
    <property type="entry name" value="GGDEF"/>
    <property type="match status" value="1"/>
</dbReference>
<dbReference type="Gene3D" id="3.30.70.270">
    <property type="match status" value="1"/>
</dbReference>
<proteinExistence type="predicted"/>
<name>A0ABW8MQX0_9BURK</name>
<evidence type="ECO:0000313" key="5">
    <source>
        <dbReference type="Proteomes" id="UP001620514"/>
    </source>
</evidence>
<dbReference type="PANTHER" id="PTHR45138:SF9">
    <property type="entry name" value="DIGUANYLATE CYCLASE DGCM-RELATED"/>
    <property type="match status" value="1"/>
</dbReference>
<reference evidence="4 5" key="2">
    <citation type="submission" date="2024-11" db="EMBL/GenBank/DDBJ databases">
        <title>Using genomics to understand microbial adaptation to soil warming.</title>
        <authorList>
            <person name="Deangelis K.M. PhD."/>
        </authorList>
    </citation>
    <scope>NUCLEOTIDE SEQUENCE [LARGE SCALE GENOMIC DNA]</scope>
    <source>
        <strain evidence="4 5">GAS97</strain>
    </source>
</reference>
<dbReference type="InterPro" id="IPR000160">
    <property type="entry name" value="GGDEF_dom"/>
</dbReference>
<comment type="caution">
    <text evidence="4">The sequence shown here is derived from an EMBL/GenBank/DDBJ whole genome shotgun (WGS) entry which is preliminary data.</text>
</comment>
<dbReference type="EC" id="2.7.7.65" evidence="1"/>
<protein>
    <recommendedName>
        <fullName evidence="1">diguanylate cyclase</fullName>
        <ecNumber evidence="1">2.7.7.65</ecNumber>
    </recommendedName>
</protein>
<gene>
    <name evidence="4" type="ORF">ABH943_006130</name>
</gene>
<dbReference type="InterPro" id="IPR043128">
    <property type="entry name" value="Rev_trsase/Diguanyl_cyclase"/>
</dbReference>
<evidence type="ECO:0000256" key="1">
    <source>
        <dbReference type="ARBA" id="ARBA00012528"/>
    </source>
</evidence>
<dbReference type="Pfam" id="PF00990">
    <property type="entry name" value="GGDEF"/>
    <property type="match status" value="1"/>
</dbReference>
<reference evidence="4 5" key="1">
    <citation type="submission" date="2024-10" db="EMBL/GenBank/DDBJ databases">
        <authorList>
            <person name="Deangelis K."/>
            <person name="Huntemann M."/>
            <person name="Clum A."/>
            <person name="Wang J."/>
            <person name="Palaniappan K."/>
            <person name="Ritter S."/>
            <person name="Chen I.-M."/>
            <person name="Stamatis D."/>
            <person name="Reddy T."/>
            <person name="O'Malley R."/>
            <person name="Daum C."/>
            <person name="Ng V."/>
            <person name="Ivanova N."/>
            <person name="Kyrpides N."/>
            <person name="Woyke T."/>
        </authorList>
    </citation>
    <scope>NUCLEOTIDE SEQUENCE [LARGE SCALE GENOMIC DNA]</scope>
    <source>
        <strain evidence="4 5">GAS97</strain>
    </source>
</reference>
<sequence>MSALQARLKQQRVDLKAALNPIQDLATLDDLTGLANRRRARELLLTEVTRVDRAVQPFSVALLDLDFFKQLKDRFGHAGGDQILRCFSEVARASV</sequence>
<dbReference type="PANTHER" id="PTHR45138">
    <property type="entry name" value="REGULATORY COMPONENTS OF SENSORY TRANSDUCTION SYSTEM"/>
    <property type="match status" value="1"/>
</dbReference>
<accession>A0ABW8MQX0</accession>
<evidence type="ECO:0000259" key="3">
    <source>
        <dbReference type="PROSITE" id="PS50887"/>
    </source>
</evidence>
<dbReference type="Proteomes" id="UP001620514">
    <property type="component" value="Unassembled WGS sequence"/>
</dbReference>
<evidence type="ECO:0000313" key="4">
    <source>
        <dbReference type="EMBL" id="MFK4446098.1"/>
    </source>
</evidence>
<feature type="domain" description="GGDEF" evidence="3">
    <location>
        <begin position="56"/>
        <end position="95"/>
    </location>
</feature>
<dbReference type="InterPro" id="IPR029787">
    <property type="entry name" value="Nucleotide_cyclase"/>
</dbReference>
<dbReference type="EMBL" id="JBIYDN010000023">
    <property type="protein sequence ID" value="MFK4446098.1"/>
    <property type="molecule type" value="Genomic_DNA"/>
</dbReference>
<evidence type="ECO:0000256" key="2">
    <source>
        <dbReference type="ARBA" id="ARBA00034247"/>
    </source>
</evidence>
<dbReference type="PROSITE" id="PS50887">
    <property type="entry name" value="GGDEF"/>
    <property type="match status" value="1"/>
</dbReference>
<dbReference type="SUPFAM" id="SSF55073">
    <property type="entry name" value="Nucleotide cyclase"/>
    <property type="match status" value="1"/>
</dbReference>
<comment type="catalytic activity">
    <reaction evidence="2">
        <text>2 GTP = 3',3'-c-di-GMP + 2 diphosphate</text>
        <dbReference type="Rhea" id="RHEA:24898"/>
        <dbReference type="ChEBI" id="CHEBI:33019"/>
        <dbReference type="ChEBI" id="CHEBI:37565"/>
        <dbReference type="ChEBI" id="CHEBI:58805"/>
        <dbReference type="EC" id="2.7.7.65"/>
    </reaction>
</comment>
<dbReference type="InterPro" id="IPR050469">
    <property type="entry name" value="Diguanylate_Cyclase"/>
</dbReference>
<keyword evidence="5" id="KW-1185">Reference proteome</keyword>